<dbReference type="Pfam" id="PF13827">
    <property type="entry name" value="DUF4189"/>
    <property type="match status" value="1"/>
</dbReference>
<dbReference type="Proteomes" id="UP001297361">
    <property type="component" value="Unassembled WGS sequence"/>
</dbReference>
<dbReference type="EMBL" id="JAJFNJ020000003">
    <property type="protein sequence ID" value="MEC3890208.1"/>
    <property type="molecule type" value="Genomic_DNA"/>
</dbReference>
<dbReference type="RefSeq" id="WP_228426900.1">
    <property type="nucleotide sequence ID" value="NZ_JAJFNJ020000003.1"/>
</dbReference>
<gene>
    <name evidence="3" type="ORF">LLE72_021270</name>
</gene>
<feature type="signal peptide" evidence="1">
    <location>
        <begin position="1"/>
        <end position="22"/>
    </location>
</feature>
<evidence type="ECO:0000313" key="4">
    <source>
        <dbReference type="Proteomes" id="UP001297361"/>
    </source>
</evidence>
<protein>
    <submittedName>
        <fullName evidence="3">DUF4189 domain-containing protein</fullName>
    </submittedName>
</protein>
<feature type="chain" id="PRO_5042582410" evidence="1">
    <location>
        <begin position="23"/>
        <end position="167"/>
    </location>
</feature>
<accession>A0AAJ3CFQ0</accession>
<reference evidence="3" key="1">
    <citation type="submission" date="2021-10" db="EMBL/GenBank/DDBJ databases">
        <authorList>
            <person name="Hussein R."/>
            <person name="Harrison J."/>
            <person name="Studholme D.J."/>
            <person name="Vicente J."/>
            <person name="Grant M."/>
        </authorList>
    </citation>
    <scope>NUCLEOTIDE SEQUENCE</scope>
    <source>
        <strain evidence="3">NCPPB 2970</strain>
    </source>
</reference>
<evidence type="ECO:0000256" key="1">
    <source>
        <dbReference type="SAM" id="SignalP"/>
    </source>
</evidence>
<reference evidence="3" key="2">
    <citation type="submission" date="2024-01" db="EMBL/GenBank/DDBJ databases">
        <title>Long-read genome sequencing of X. campestris pv. papavericola.</title>
        <authorList>
            <person name="Hussain R.M.F."/>
            <person name="Greer S."/>
            <person name="Harrison J."/>
            <person name="Grant M."/>
            <person name="Vicente J."/>
            <person name="Studholme D.J."/>
        </authorList>
    </citation>
    <scope>NUCLEOTIDE SEQUENCE</scope>
    <source>
        <strain evidence="3">NCPPB 2970</strain>
    </source>
</reference>
<comment type="caution">
    <text evidence="3">The sequence shown here is derived from an EMBL/GenBank/DDBJ whole genome shotgun (WGS) entry which is preliminary data.</text>
</comment>
<name>A0AAJ3CFQ0_XANCA</name>
<sequence length="167" mass="17629">MKILFQLGLLLIFFSCAWPVLAEGNCPQGYYPIGGQGVSGCAPINSQGANCSPQPTGEWKTRWGALARDEITQTLGVAAGEKSKSAARHAAIDFCSQNGAKACKVVFVYKNACVAVMESQSAANSSVISAPDSKQALKMATEKCEGRGASDCKLTYSACSDPEFRAY</sequence>
<dbReference type="PROSITE" id="PS51257">
    <property type="entry name" value="PROKAR_LIPOPROTEIN"/>
    <property type="match status" value="1"/>
</dbReference>
<proteinExistence type="predicted"/>
<dbReference type="AlphaFoldDB" id="A0AAJ3CFQ0"/>
<organism evidence="3 4">
    <name type="scientific">Xanthomonas campestris pv. papavericola</name>
    <dbReference type="NCBI Taxonomy" id="487881"/>
    <lineage>
        <taxon>Bacteria</taxon>
        <taxon>Pseudomonadati</taxon>
        <taxon>Pseudomonadota</taxon>
        <taxon>Gammaproteobacteria</taxon>
        <taxon>Lysobacterales</taxon>
        <taxon>Lysobacteraceae</taxon>
        <taxon>Xanthomonas</taxon>
    </lineage>
</organism>
<evidence type="ECO:0000313" key="3">
    <source>
        <dbReference type="EMBL" id="MEC3890208.1"/>
    </source>
</evidence>
<keyword evidence="1" id="KW-0732">Signal</keyword>
<feature type="domain" description="DUF4189" evidence="2">
    <location>
        <begin position="63"/>
        <end position="159"/>
    </location>
</feature>
<evidence type="ECO:0000259" key="2">
    <source>
        <dbReference type="Pfam" id="PF13827"/>
    </source>
</evidence>
<dbReference type="InterPro" id="IPR025240">
    <property type="entry name" value="DUF4189"/>
</dbReference>